<evidence type="ECO:0000313" key="1">
    <source>
        <dbReference type="Proteomes" id="UP000038045"/>
    </source>
</evidence>
<organism evidence="1 2">
    <name type="scientific">Parastrongyloides trichosuri</name>
    <name type="common">Possum-specific nematode worm</name>
    <dbReference type="NCBI Taxonomy" id="131310"/>
    <lineage>
        <taxon>Eukaryota</taxon>
        <taxon>Metazoa</taxon>
        <taxon>Ecdysozoa</taxon>
        <taxon>Nematoda</taxon>
        <taxon>Chromadorea</taxon>
        <taxon>Rhabditida</taxon>
        <taxon>Tylenchina</taxon>
        <taxon>Panagrolaimomorpha</taxon>
        <taxon>Strongyloidoidea</taxon>
        <taxon>Strongyloididae</taxon>
        <taxon>Parastrongyloides</taxon>
    </lineage>
</organism>
<proteinExistence type="predicted"/>
<sequence length="1709" mass="196757">MEAIFEKLSPLIDQTISNSVFVKGYFDKAKESIKKTHLPIENRRGDCLVFLSHCLIYGKSRLSHLAFEGIQFIIQDPKFSSDYTTTKDEDTVSSQLVKNFEKMPDWDKQMQCQSLTLLMQLFSSPNIRISSANIDDGMQLCIKTYLQTDESSVKLAVRGTITQIINSFCLNKYSKTIPGNQDEIAVFMEMTALIKKFIHRLKTEELVVEEITLLLDAIYSLLSVQPENVCKHKPFLNALDDELGVLIKRMFQWCSPKRSKQGIQLPSILNPEKTSPKVIIPDVFFSNDMVSSLYQIVEHLIRIYSKNDESKDILNELFNITFLQPPISVRGEALKLIKRLFTNQTMLYCVGNLLLQKSLLWKTIMDCLLECSQCNIPHIYIESIKVLGAISNGICELKRICKEKSSISFIGENFPSYKPNLCIFACSETIDNILKEEKQNNIVCESSNKNLSDEEDDSDNYCLIELSKLFIKGVEEKIDFILEGDNFCEIDEIVQKLAVSIYKKSQTLKNINSHYVVSDLLYLTIWSTLMYEAVKINNHKLEKDVFFAIISHAGSLLFMNEKFINEVFNLLQSKEYSMFKDKKVVSDDGKAYLIFDMVEDITGFILGIGTFILSKEENEEKFINNFNKTINEMFNYLVSSRWEVFSIILGKQYGKGEKRQMKERCLSEVKTLKSVAKMSLSLNYINGVEFSLSHIVELICPLEEIRTRDLSKPKCMDFRKDWQDGVDDLEVISFVIEYGLNFGILASSTWKYIIITLEYVYEMSFLLPQTIFNNISSGNSIPSSPTPIPSAESSFSSKDVTQIVLYLNHIALKFIDTASIMLPLPDIRRFIASIGNAIENKWKWCDEKIAIESKSDLFGVLKTIMFKSKGKSLIHTMSIWNLIKLYLIDIAGVKNKKRAIKDSIECMKDCIIVHLRSEKEGFNTNMFFFDSFQLLVVKDILDIDGKEQIIHIFSDIVTKYNTSLGTGWRPLFSALKSINNAAGYEENSVSTYISFAIMDIFAKYMEIKDIFIQMSTMSEFILCLTQHMQSKGMIFGTCDIINEKDEGDETLGEAALCCISKIQILLLRRFNDNDFLPIVPLLKRIDKRVIEIDNENEISKKINERLHKLKDIQLSIEEDKYFSKIIQKLTSTSVNLSKEYNVEIKESSWNTFSDSQKSVIELILSLCEQLSALIITCNQQMHSKIRQNLVDFLMTISSSKMGPNLTGYIICNNLLPVMTNWLSNESFFDNEQGEVSCGLKNFRQTMGLITNLAQEFISENLNNIWTEKLLLDLLELFNNSISQFYNLAIPRIAISCLRHLTESLCKIFTPNYWLILSYSLYKTFLITLQSLRELCDVFYPKFNEMDSVELVLKENIESPETMELFLLAKGMFFIENEKNQSQNVGVMANGIIKIKETSDNNLSKNISIKEFFSNLVNHRLLLKFVDEVLLTPCFKEKKFDMCSTSKRTFLTMILCSGYVTSEADKRPALKNIIKRIVNEEREANFYKLTGEAWSLLLNSFYSLSVNDKKVNIKEILHDQNNNHWIIMLLLVVNSIKDSIITLESESMSNRISAAIRERSELSTEFTLLQLDNNEYCENEETKVYKIMKTEKSIEEFQLQKKKVSITTIPKRMNPFSNNPNSSMSKESVEMNDKQQYMSYIIDTDLNIITLSSTLSKLILRFVNEDKENFEKMLPFFNIIIPDINRVSTSIDVREAVSLYIEKLIQHFNF</sequence>
<dbReference type="STRING" id="131310.A0A0N5A1D1"/>
<protein>
    <submittedName>
        <fullName evidence="2">SEC7 domain-containing protein</fullName>
    </submittedName>
</protein>
<dbReference type="SUPFAM" id="SSF48371">
    <property type="entry name" value="ARM repeat"/>
    <property type="match status" value="1"/>
</dbReference>
<accession>A0A0N5A1D1</accession>
<reference evidence="2" key="1">
    <citation type="submission" date="2017-02" db="UniProtKB">
        <authorList>
            <consortium name="WormBaseParasite"/>
        </authorList>
    </citation>
    <scope>IDENTIFICATION</scope>
</reference>
<keyword evidence="1" id="KW-1185">Reference proteome</keyword>
<name>A0A0N5A1D1_PARTI</name>
<evidence type="ECO:0000313" key="2">
    <source>
        <dbReference type="WBParaSite" id="PTRK_0001543000.1"/>
    </source>
</evidence>
<dbReference type="InterPro" id="IPR016024">
    <property type="entry name" value="ARM-type_fold"/>
</dbReference>
<dbReference type="Proteomes" id="UP000038045">
    <property type="component" value="Unplaced"/>
</dbReference>
<dbReference type="WBParaSite" id="PTRK_0001543000.1">
    <property type="protein sequence ID" value="PTRK_0001543000.1"/>
    <property type="gene ID" value="PTRK_0001543000"/>
</dbReference>